<dbReference type="InterPro" id="IPR001134">
    <property type="entry name" value="Netrin_domain"/>
</dbReference>
<comment type="subcellular location">
    <subcellularLocation>
        <location evidence="1">Secreted</location>
    </subcellularLocation>
</comment>
<gene>
    <name evidence="7" type="ORF">GSTENG00033512001</name>
</gene>
<dbReference type="InterPro" id="IPR047565">
    <property type="entry name" value="Alpha-macroglob_thiol-ester_cl"/>
</dbReference>
<dbReference type="SMART" id="SM00104">
    <property type="entry name" value="ANATO"/>
    <property type="match status" value="1"/>
</dbReference>
<keyword evidence="2" id="KW-0964">Secreted</keyword>
<dbReference type="PROSITE" id="PS50189">
    <property type="entry name" value="NTR"/>
    <property type="match status" value="1"/>
</dbReference>
<organism evidence="7">
    <name type="scientific">Tetraodon nigroviridis</name>
    <name type="common">Spotted green pufferfish</name>
    <name type="synonym">Chelonodon nigroviridis</name>
    <dbReference type="NCBI Taxonomy" id="99883"/>
    <lineage>
        <taxon>Eukaryota</taxon>
        <taxon>Metazoa</taxon>
        <taxon>Chordata</taxon>
        <taxon>Craniata</taxon>
        <taxon>Vertebrata</taxon>
        <taxon>Euteleostomi</taxon>
        <taxon>Actinopterygii</taxon>
        <taxon>Neopterygii</taxon>
        <taxon>Teleostei</taxon>
        <taxon>Neoteleostei</taxon>
        <taxon>Acanthomorphata</taxon>
        <taxon>Eupercaria</taxon>
        <taxon>Tetraodontiformes</taxon>
        <taxon>Tetradontoidea</taxon>
        <taxon>Tetraodontidae</taxon>
        <taxon>Tetraodon</taxon>
    </lineage>
</organism>
<comment type="caution">
    <text evidence="7">The sequence shown here is derived from an EMBL/GenBank/DDBJ whole genome shotgun (WGS) entry which is preliminary data.</text>
</comment>
<accession>Q4RJA3</accession>
<dbReference type="PANTHER" id="PTHR11412">
    <property type="entry name" value="MACROGLOBULIN / COMPLEMENT"/>
    <property type="match status" value="1"/>
</dbReference>
<dbReference type="KEGG" id="tng:GSTEN00033512G001"/>
<dbReference type="SMART" id="SM01419">
    <property type="entry name" value="Thiol-ester_cl"/>
    <property type="match status" value="1"/>
</dbReference>
<dbReference type="SMART" id="SM01361">
    <property type="entry name" value="A2M_recep"/>
    <property type="match status" value="1"/>
</dbReference>
<keyword evidence="4" id="KW-1015">Disulfide bond</keyword>
<dbReference type="Pfam" id="PF07677">
    <property type="entry name" value="A2M_recep"/>
    <property type="match status" value="1"/>
</dbReference>
<evidence type="ECO:0000313" key="7">
    <source>
        <dbReference type="EMBL" id="CAG11529.1"/>
    </source>
</evidence>
<dbReference type="SMART" id="SM01360">
    <property type="entry name" value="A2M"/>
    <property type="match status" value="1"/>
</dbReference>
<evidence type="ECO:0000256" key="2">
    <source>
        <dbReference type="ARBA" id="ARBA00022525"/>
    </source>
</evidence>
<dbReference type="PROSITE" id="PS00477">
    <property type="entry name" value="ALPHA_2_MACROGLOBULIN"/>
    <property type="match status" value="1"/>
</dbReference>
<dbReference type="SUPFAM" id="SSF49410">
    <property type="entry name" value="Alpha-macroglobulin receptor domain"/>
    <property type="match status" value="1"/>
</dbReference>
<dbReference type="Gene3D" id="2.40.50.120">
    <property type="match status" value="1"/>
</dbReference>
<dbReference type="Gene3D" id="2.60.40.690">
    <property type="entry name" value="Alpha-macroglobulin, receptor-binding domain"/>
    <property type="match status" value="1"/>
</dbReference>
<dbReference type="GO" id="GO:0004866">
    <property type="term" value="F:endopeptidase inhibitor activity"/>
    <property type="evidence" value="ECO:0007669"/>
    <property type="project" value="InterPro"/>
</dbReference>
<dbReference type="InterPro" id="IPR013783">
    <property type="entry name" value="Ig-like_fold"/>
</dbReference>
<dbReference type="FunFam" id="2.60.40.10:FF:000155">
    <property type="entry name" value="complement C3 isoform X1"/>
    <property type="match status" value="1"/>
</dbReference>
<dbReference type="EMBL" id="CAAE01015038">
    <property type="protein sequence ID" value="CAG11529.1"/>
    <property type="molecule type" value="Genomic_DNA"/>
</dbReference>
<sequence>MDVTTSLTSQYKDELERLCCLDGMHVIPLSYSCERRSEYIQDGEACVKAFLHCCKEIEAHREEGKEQSLILARSEEDDSSYTDEITTRTQFPESWLWTDVNLPVNCPVDEPSCKTTSLEKTFPLQDSITTWLFTGISLSENHGICVSAPLEVIVRKDFFVDLQLPYSAVRGEQLEIKAILHNYSPDLITVRVDLIEVEHVCSSASKRRRYRQELNVAPDSTRSVPFIIIPMKEGELPIVVKAAVKDSSLNDGISKILRVVPAGVLVKASHIITLEPNKRGGTERKILNSGISLTEIVPNTPKSTQISVTGREELSTMLETAISGNMMGSLISQPFGCGEQNMITMTLPVIATMYLDKTNQWEDVGFQRRADGLRHIKTGYQNELAFRKSDGSFAVHPNVQSSTWLTAYVVKVFAMASNLVPIESSVICDAIRFLISQTQNSDGSFREIGRVYSSGMNGDVQGKDADASMTAFCLIALQEARSTCHSTVSIQHTGKYLRGKIYTLEATAYALLALVKAELFTEAAPVVRWFTTQQKDGGGYGSTQATIIVYQAVAEYWANSKEPEYDISVDILLPGRSGEYYKSGHSGDSQRVWRSNSKNGVAVLRSAEGEGQAAARSLSMSVQLIEEKTDEVERVYKLRIDVLFKNKNSDATMSILDIGLLTGFTVNTRDLDLLSKGRARIISKYEMNTFLSERGSLIIYLNKVSHRQPEEISFRIHQRLKVGVMQPAAVSVYEYYDQTPCVKFYHPKRKAGELLQLCRNEECTCAEENCSMQKKEKISDDDRIAMTCVTSSNAKTDFVYKVQVDDFYEDLSTDVYTMSILESIKEGSYDVGPQGKQRVFLGFPNCRKSIGLVKGKTYLIMGLSTDIYKDEKNQMYQYVLGERTWIEYWPTVAECQTDEYRPTCLGMEDMVAQYRLFGCLNK</sequence>
<evidence type="ECO:0000259" key="6">
    <source>
        <dbReference type="PROSITE" id="PS50189"/>
    </source>
</evidence>
<protein>
    <submittedName>
        <fullName evidence="7">(spotted green pufferfish) hypothetical protein</fullName>
    </submittedName>
</protein>
<dbReference type="InterPro" id="IPR036595">
    <property type="entry name" value="A-macroglobulin_rcpt-bd_sf"/>
</dbReference>
<dbReference type="Pfam" id="PF07678">
    <property type="entry name" value="TED_complement"/>
    <property type="match status" value="2"/>
</dbReference>
<feature type="non-terminal residue" evidence="7">
    <location>
        <position position="922"/>
    </location>
</feature>
<dbReference type="InterPro" id="IPR009048">
    <property type="entry name" value="A-macroglobulin_rcpt-bd"/>
</dbReference>
<reference evidence="7" key="2">
    <citation type="submission" date="2004-02" db="EMBL/GenBank/DDBJ databases">
        <authorList>
            <consortium name="Genoscope"/>
            <consortium name="Whitehead Institute Centre for Genome Research"/>
        </authorList>
    </citation>
    <scope>NUCLEOTIDE SEQUENCE</scope>
</reference>
<evidence type="ECO:0000259" key="5">
    <source>
        <dbReference type="PROSITE" id="PS01178"/>
    </source>
</evidence>
<evidence type="ECO:0000256" key="1">
    <source>
        <dbReference type="ARBA" id="ARBA00004613"/>
    </source>
</evidence>
<dbReference type="Pfam" id="PF01821">
    <property type="entry name" value="ANATO"/>
    <property type="match status" value="1"/>
</dbReference>
<dbReference type="Gene3D" id="2.60.40.10">
    <property type="entry name" value="Immunoglobulins"/>
    <property type="match status" value="1"/>
</dbReference>
<dbReference type="Gene3D" id="1.50.10.20">
    <property type="match status" value="2"/>
</dbReference>
<dbReference type="Gene3D" id="2.20.130.20">
    <property type="match status" value="1"/>
</dbReference>
<dbReference type="Pfam" id="PF00207">
    <property type="entry name" value="A2M"/>
    <property type="match status" value="1"/>
</dbReference>
<feature type="domain" description="NTR" evidence="6">
    <location>
        <begin position="770"/>
        <end position="919"/>
    </location>
</feature>
<dbReference type="InterPro" id="IPR008930">
    <property type="entry name" value="Terpenoid_cyclase/PrenylTrfase"/>
</dbReference>
<dbReference type="SMART" id="SM00643">
    <property type="entry name" value="C345C"/>
    <property type="match status" value="1"/>
</dbReference>
<dbReference type="SUPFAM" id="SSF48239">
    <property type="entry name" value="Terpenoid cyclases/Protein prenyltransferases"/>
    <property type="match status" value="1"/>
</dbReference>
<dbReference type="InterPro" id="IPR001599">
    <property type="entry name" value="Macroglobln_a2"/>
</dbReference>
<dbReference type="SUPFAM" id="SSF47686">
    <property type="entry name" value="Anaphylotoxins (complement system)"/>
    <property type="match status" value="1"/>
</dbReference>
<dbReference type="InterPro" id="IPR000020">
    <property type="entry name" value="Anaphylatoxin/fibulin"/>
</dbReference>
<dbReference type="PROSITE" id="PS01178">
    <property type="entry name" value="ANAPHYLATOXIN_2"/>
    <property type="match status" value="1"/>
</dbReference>
<dbReference type="InterPro" id="IPR008993">
    <property type="entry name" value="TIMP-like_OB-fold"/>
</dbReference>
<dbReference type="AlphaFoldDB" id="Q4RJA3"/>
<name>Q4RJA3_TETNG</name>
<dbReference type="InterPro" id="IPR050473">
    <property type="entry name" value="A2M/Complement_sys"/>
</dbReference>
<dbReference type="PROSITE" id="PS01177">
    <property type="entry name" value="ANAPHYLATOXIN_1"/>
    <property type="match status" value="1"/>
</dbReference>
<dbReference type="SUPFAM" id="SSF50242">
    <property type="entry name" value="TIMP-like"/>
    <property type="match status" value="1"/>
</dbReference>
<dbReference type="FunFam" id="2.40.50.120:FF:000013">
    <property type="entry name" value="Complement C3"/>
    <property type="match status" value="1"/>
</dbReference>
<evidence type="ECO:0000256" key="3">
    <source>
        <dbReference type="ARBA" id="ARBA00022966"/>
    </source>
</evidence>
<dbReference type="InterPro" id="IPR018933">
    <property type="entry name" value="Netrin_module_non-TIMP"/>
</dbReference>
<dbReference type="CDD" id="cd00017">
    <property type="entry name" value="ANATO"/>
    <property type="match status" value="1"/>
</dbReference>
<dbReference type="Pfam" id="PF01759">
    <property type="entry name" value="NTR"/>
    <property type="match status" value="1"/>
</dbReference>
<dbReference type="OrthoDB" id="6359008at2759"/>
<proteinExistence type="predicted"/>
<dbReference type="InterPro" id="IPR019742">
    <property type="entry name" value="MacrogloblnA2_CS"/>
</dbReference>
<dbReference type="Gene3D" id="1.20.91.20">
    <property type="entry name" value="Anaphylotoxins (complement system)"/>
    <property type="match status" value="1"/>
</dbReference>
<keyword evidence="3" id="KW-0882">Thioester bond</keyword>
<dbReference type="InterPro" id="IPR018081">
    <property type="entry name" value="Anaphylatoxin_comp_syst"/>
</dbReference>
<evidence type="ECO:0000256" key="4">
    <source>
        <dbReference type="ARBA" id="ARBA00023157"/>
    </source>
</evidence>
<reference evidence="7" key="1">
    <citation type="journal article" date="2004" name="Nature">
        <title>Genome duplication in the teleost fish Tetraodon nigroviridis reveals the early vertebrate proto-karyotype.</title>
        <authorList>
            <person name="Jaillon O."/>
            <person name="Aury J.-M."/>
            <person name="Brunet F."/>
            <person name="Petit J.-L."/>
            <person name="Stange-Thomann N."/>
            <person name="Mauceli E."/>
            <person name="Bouneau L."/>
            <person name="Fischer C."/>
            <person name="Ozouf-Costaz C."/>
            <person name="Bernot A."/>
            <person name="Nicaud S."/>
            <person name="Jaffe D."/>
            <person name="Fisher S."/>
            <person name="Lutfalla G."/>
            <person name="Dossat C."/>
            <person name="Segurens B."/>
            <person name="Dasilva C."/>
            <person name="Salanoubat M."/>
            <person name="Levy M."/>
            <person name="Boudet N."/>
            <person name="Castellano S."/>
            <person name="Anthouard V."/>
            <person name="Jubin C."/>
            <person name="Castelli V."/>
            <person name="Katinka M."/>
            <person name="Vacherie B."/>
            <person name="Biemont C."/>
            <person name="Skalli Z."/>
            <person name="Cattolico L."/>
            <person name="Poulain J."/>
            <person name="De Berardinis V."/>
            <person name="Cruaud C."/>
            <person name="Duprat S."/>
            <person name="Brottier P."/>
            <person name="Coutanceau J.-P."/>
            <person name="Gouzy J."/>
            <person name="Parra G."/>
            <person name="Lardier G."/>
            <person name="Chapple C."/>
            <person name="McKernan K.J."/>
            <person name="McEwan P."/>
            <person name="Bosak S."/>
            <person name="Kellis M."/>
            <person name="Volff J.-N."/>
            <person name="Guigo R."/>
            <person name="Zody M.C."/>
            <person name="Mesirov J."/>
            <person name="Lindblad-Toh K."/>
            <person name="Birren B."/>
            <person name="Nusbaum C."/>
            <person name="Kahn D."/>
            <person name="Robinson-Rechavi M."/>
            <person name="Laudet V."/>
            <person name="Schachter V."/>
            <person name="Quetier F."/>
            <person name="Saurin W."/>
            <person name="Scarpelli C."/>
            <person name="Wincker P."/>
            <person name="Lander E.S."/>
            <person name="Weissenbach J."/>
            <person name="Roest Crollius H."/>
        </authorList>
    </citation>
    <scope>NUCLEOTIDE SEQUENCE [LARGE SCALE GENOMIC DNA]</scope>
</reference>
<dbReference type="CDD" id="cd02896">
    <property type="entry name" value="complement_C3_C4_C5"/>
    <property type="match status" value="1"/>
</dbReference>
<dbReference type="GO" id="GO:0005615">
    <property type="term" value="C:extracellular space"/>
    <property type="evidence" value="ECO:0007669"/>
    <property type="project" value="InterPro"/>
</dbReference>
<dbReference type="InterPro" id="IPR011626">
    <property type="entry name" value="Alpha-macroglobulin_TED"/>
</dbReference>
<feature type="domain" description="Anaphylatoxin-like" evidence="5">
    <location>
        <begin position="19"/>
        <end position="54"/>
    </location>
</feature>
<dbReference type="PANTHER" id="PTHR11412:SF81">
    <property type="entry name" value="COMPLEMENT C3"/>
    <property type="match status" value="1"/>
</dbReference>